<keyword evidence="11" id="KW-1185">Reference proteome</keyword>
<dbReference type="PANTHER" id="PTHR33885:SF3">
    <property type="entry name" value="PHAGE SHOCK PROTEIN C"/>
    <property type="match status" value="1"/>
</dbReference>
<evidence type="ECO:0000256" key="5">
    <source>
        <dbReference type="ARBA" id="ARBA00023136"/>
    </source>
</evidence>
<proteinExistence type="predicted"/>
<dbReference type="PANTHER" id="PTHR33885">
    <property type="entry name" value="PHAGE SHOCK PROTEIN C"/>
    <property type="match status" value="1"/>
</dbReference>
<evidence type="ECO:0000259" key="7">
    <source>
        <dbReference type="Pfam" id="PF04024"/>
    </source>
</evidence>
<dbReference type="InterPro" id="IPR007168">
    <property type="entry name" value="Phageshock_PspC_N"/>
</dbReference>
<evidence type="ECO:0000259" key="8">
    <source>
        <dbReference type="Pfam" id="PF22571"/>
    </source>
</evidence>
<evidence type="ECO:0000256" key="2">
    <source>
        <dbReference type="ARBA" id="ARBA00022475"/>
    </source>
</evidence>
<feature type="transmembrane region" description="Helical" evidence="6">
    <location>
        <begin position="233"/>
        <end position="258"/>
    </location>
</feature>
<dbReference type="Pfam" id="PF22571">
    <property type="entry name" value="LiaI-LiaF-TM_PspC"/>
    <property type="match status" value="1"/>
</dbReference>
<evidence type="ECO:0000313" key="11">
    <source>
        <dbReference type="Proteomes" id="UP000295479"/>
    </source>
</evidence>
<evidence type="ECO:0000256" key="3">
    <source>
        <dbReference type="ARBA" id="ARBA00022692"/>
    </source>
</evidence>
<keyword evidence="5 6" id="KW-0472">Membrane</keyword>
<comment type="subcellular location">
    <subcellularLocation>
        <location evidence="1">Cell membrane</location>
        <topology evidence="1">Single-pass membrane protein</topology>
    </subcellularLocation>
</comment>
<evidence type="ECO:0000256" key="6">
    <source>
        <dbReference type="SAM" id="Phobius"/>
    </source>
</evidence>
<organism evidence="10 11">
    <name type="scientific">Flavobacterium cellulosilyticum</name>
    <dbReference type="NCBI Taxonomy" id="2541731"/>
    <lineage>
        <taxon>Bacteria</taxon>
        <taxon>Pseudomonadati</taxon>
        <taxon>Bacteroidota</taxon>
        <taxon>Flavobacteriia</taxon>
        <taxon>Flavobacteriales</taxon>
        <taxon>Flavobacteriaceae</taxon>
        <taxon>Flavobacterium</taxon>
    </lineage>
</organism>
<dbReference type="InterPro" id="IPR054319">
    <property type="entry name" value="PspC-rel_ToastRack"/>
</dbReference>
<sequence>MNKTVNINLGGMFFHIDEDAYQKLTRYFDAIKRSLSNSSGQDEIIKDIEMRVSELLTEKQKTEKHVVSIKEVDEVITIMGQPEDYRIDDEGTEYTSTNYSYSKTRKLYRDKENGMIGGVLAGLGHYFGIDKVWLRIFFLILFFAWGTGVIAYIILWIVMPEATTTAEKLEMTGEPVNISNIERKVREEFENVSEKIKNTNYDELGNRVKSGAERVGSSFGDFIIAVLRVFSKFLGVILIMIGLFILAALFIGVFTLGSSSFIDVPWQNFIEAGNFTDYPIWTFGLLMFFAVGIPFFFLSLLGFKLLSPKLKSIGPIAKYTLLAIWLISVSLAISIGIKQATAFSVDGRVVQKTTINIKPTDTIFIKFKYNENFSKDIDENNNFKIKLDSAGNDVIYSNNIQFKIVQTDQELPYIQIEKEAKGKTLFEAKQRAEKIKYKFAIDGNHLILDNYLLSDLKDKFRNQEIEITLYLPIGSLLKVDKSLVNYDRTDGEYFLWNPKQIDAVYKVDTNKIRCTNCPNDEKNNDELDNGQENDSIVTTTVTVNGEVVKVKEKVNKRGLSINKDGIIIKTK</sequence>
<dbReference type="OrthoDB" id="5772680at2"/>
<dbReference type="GO" id="GO:0005886">
    <property type="term" value="C:plasma membrane"/>
    <property type="evidence" value="ECO:0007669"/>
    <property type="project" value="UniProtKB-SubCell"/>
</dbReference>
<dbReference type="Pfam" id="PF04024">
    <property type="entry name" value="PspC"/>
    <property type="match status" value="1"/>
</dbReference>
<evidence type="ECO:0000313" key="10">
    <source>
        <dbReference type="EMBL" id="TDD97283.1"/>
    </source>
</evidence>
<dbReference type="InterPro" id="IPR052027">
    <property type="entry name" value="PspC"/>
</dbReference>
<dbReference type="AlphaFoldDB" id="A0A4R5CG74"/>
<feature type="transmembrane region" description="Helical" evidence="6">
    <location>
        <begin position="135"/>
        <end position="158"/>
    </location>
</feature>
<feature type="domain" description="PspC-related ToastRack" evidence="9">
    <location>
        <begin position="388"/>
        <end position="520"/>
    </location>
</feature>
<feature type="domain" description="PspC-related transmembrane region" evidence="8">
    <location>
        <begin position="202"/>
        <end position="343"/>
    </location>
</feature>
<dbReference type="InterPro" id="IPR054321">
    <property type="entry name" value="PspC-rel_TM"/>
</dbReference>
<dbReference type="RefSeq" id="WP_132004045.1">
    <property type="nucleotide sequence ID" value="NZ_SMFK01000004.1"/>
</dbReference>
<comment type="caution">
    <text evidence="10">The sequence shown here is derived from an EMBL/GenBank/DDBJ whole genome shotgun (WGS) entry which is preliminary data.</text>
</comment>
<accession>A0A4R5CG74</accession>
<reference evidence="10 11" key="1">
    <citation type="submission" date="2019-03" db="EMBL/GenBank/DDBJ databases">
        <title>Flavobacterium AR-3-4 sp. nov. isolated from arctic soil.</title>
        <authorList>
            <person name="Chaudhary D.K."/>
        </authorList>
    </citation>
    <scope>NUCLEOTIDE SEQUENCE [LARGE SCALE GENOMIC DNA]</scope>
    <source>
        <strain evidence="10 11">AR-3-4</strain>
    </source>
</reference>
<evidence type="ECO:0000256" key="1">
    <source>
        <dbReference type="ARBA" id="ARBA00004162"/>
    </source>
</evidence>
<feature type="transmembrane region" description="Helical" evidence="6">
    <location>
        <begin position="278"/>
        <end position="298"/>
    </location>
</feature>
<keyword evidence="4 6" id="KW-1133">Transmembrane helix</keyword>
<dbReference type="Pfam" id="PF22744">
    <property type="entry name" value="Toast-rack_PspC-Cterm"/>
    <property type="match status" value="1"/>
</dbReference>
<keyword evidence="3 6" id="KW-0812">Transmembrane</keyword>
<feature type="domain" description="Phage shock protein PspC N-terminal" evidence="7">
    <location>
        <begin position="105"/>
        <end position="162"/>
    </location>
</feature>
<gene>
    <name evidence="10" type="ORF">E0F76_08160</name>
</gene>
<evidence type="ECO:0000259" key="9">
    <source>
        <dbReference type="Pfam" id="PF22744"/>
    </source>
</evidence>
<dbReference type="EMBL" id="SMFK01000004">
    <property type="protein sequence ID" value="TDD97283.1"/>
    <property type="molecule type" value="Genomic_DNA"/>
</dbReference>
<protein>
    <submittedName>
        <fullName evidence="10">PspC domain-containing protein</fullName>
    </submittedName>
</protein>
<evidence type="ECO:0000256" key="4">
    <source>
        <dbReference type="ARBA" id="ARBA00022989"/>
    </source>
</evidence>
<dbReference type="Proteomes" id="UP000295479">
    <property type="component" value="Unassembled WGS sequence"/>
</dbReference>
<keyword evidence="2" id="KW-1003">Cell membrane</keyword>
<feature type="transmembrane region" description="Helical" evidence="6">
    <location>
        <begin position="319"/>
        <end position="337"/>
    </location>
</feature>
<name>A0A4R5CG74_9FLAO</name>